<dbReference type="Proteomes" id="UP000290900">
    <property type="component" value="Unassembled WGS sequence"/>
</dbReference>
<protein>
    <submittedName>
        <fullName evidence="3">DEKNAAC104579</fullName>
    </submittedName>
</protein>
<dbReference type="InterPro" id="IPR055418">
    <property type="entry name" value="UFD1_N2"/>
</dbReference>
<evidence type="ECO:0000259" key="2">
    <source>
        <dbReference type="Pfam" id="PF24842"/>
    </source>
</evidence>
<reference evidence="3 4" key="1">
    <citation type="submission" date="2018-12" db="EMBL/GenBank/DDBJ databases">
        <authorList>
            <person name="Tiukova I."/>
            <person name="Dainat J."/>
        </authorList>
    </citation>
    <scope>NUCLEOTIDE SEQUENCE [LARGE SCALE GENOMIC DNA]</scope>
</reference>
<dbReference type="EMBL" id="CAACVR010000045">
    <property type="protein sequence ID" value="VEU23552.1"/>
    <property type="molecule type" value="Genomic_DNA"/>
</dbReference>
<dbReference type="STRING" id="13370.A0A448YRL0"/>
<name>A0A448YRL0_BRENA</name>
<dbReference type="InterPro" id="IPR004854">
    <property type="entry name" value="Ufd1-like"/>
</dbReference>
<dbReference type="GO" id="GO:0034098">
    <property type="term" value="C:VCP-NPL4-UFD1 AAA ATPase complex"/>
    <property type="evidence" value="ECO:0007669"/>
    <property type="project" value="TreeGrafter"/>
</dbReference>
<evidence type="ECO:0000313" key="4">
    <source>
        <dbReference type="Proteomes" id="UP000290900"/>
    </source>
</evidence>
<gene>
    <name evidence="3" type="ORF">BRENAR_LOCUS4282</name>
</gene>
<evidence type="ECO:0000313" key="3">
    <source>
        <dbReference type="EMBL" id="VEU23552.1"/>
    </source>
</evidence>
<organism evidence="3 4">
    <name type="scientific">Brettanomyces naardenensis</name>
    <name type="common">Yeast</name>
    <dbReference type="NCBI Taxonomy" id="13370"/>
    <lineage>
        <taxon>Eukaryota</taxon>
        <taxon>Fungi</taxon>
        <taxon>Dikarya</taxon>
        <taxon>Ascomycota</taxon>
        <taxon>Saccharomycotina</taxon>
        <taxon>Pichiomycetes</taxon>
        <taxon>Pichiales</taxon>
        <taxon>Pichiaceae</taxon>
        <taxon>Brettanomyces</taxon>
    </lineage>
</organism>
<evidence type="ECO:0000259" key="1">
    <source>
        <dbReference type="Pfam" id="PF16558"/>
    </source>
</evidence>
<dbReference type="GO" id="GO:0036503">
    <property type="term" value="P:ERAD pathway"/>
    <property type="evidence" value="ECO:0007669"/>
    <property type="project" value="TreeGrafter"/>
</dbReference>
<dbReference type="GO" id="GO:0006511">
    <property type="term" value="P:ubiquitin-dependent protein catabolic process"/>
    <property type="evidence" value="ECO:0007669"/>
    <property type="project" value="InterPro"/>
</dbReference>
<dbReference type="AlphaFoldDB" id="A0A448YRL0"/>
<keyword evidence="4" id="KW-1185">Reference proteome</keyword>
<feature type="domain" description="Ubiquitin fusion degradation protein UFD1 N-terminal subdomain 2" evidence="2">
    <location>
        <begin position="52"/>
        <end position="114"/>
    </location>
</feature>
<dbReference type="Pfam" id="PF23580">
    <property type="entry name" value="Znf_XAF1_N"/>
    <property type="match status" value="1"/>
</dbReference>
<sequence length="584" mass="65633">MSNEGEIELPGLLIEKLGVATDSTTPVFVELALDIPKAGSLALKPTKIYGTFENDQDWKWFLEAKLTSSYTTLTQGDKLILKDAGNIYTLVVSNSTPAHTVCVVDTDIDLDIEPLDIKMAKEMSEKRSNNTEEFKNIKLNESELIDNHQRLSLRIPSSVRSQGLTITSTMDFAISDNRFIGVDSFQKSTLYTGEKQIFIAPNDQLLSSSDSLYIIPLGSEFAEAKFTIKSNENREIRSVTLDADHVICSNCGSTVAKSSQFMHENFCKRNNIRCDKNCGKVFLRQIPESHWHCCSSYGDSNESLSLHRDYCHDGPVVCSQCNDSFVNKVALSFHKSTECPISLHDCRFCHLTVPREESTPESRLSGISAHEYDCGSKTTECYKCGKVLRRRDMESHTKLHELDRINKPKPQVCSNRNCIRTIVGGKENQNVLGLCNVCFGPLFSTAYDPNHTKLRSRLERKYIIQMKTGCGHDWCRNPLCASSTVTQKPKLSTFADIIKYVKTEAVPKDITQRQAYSFCVDEGITKKKELAKGLGKAPEVGDFDYEWICEALNKVNIIDGDDIGNIGRVKDWLTEYGVRKGEQR</sequence>
<dbReference type="Gene3D" id="3.10.330.10">
    <property type="match status" value="1"/>
</dbReference>
<dbReference type="PANTHER" id="PTHR12555">
    <property type="entry name" value="UBIQUITIN FUSION DEGRADATON PROTEIN 1"/>
    <property type="match status" value="1"/>
</dbReference>
<dbReference type="Pfam" id="PF16558">
    <property type="entry name" value="AZUL"/>
    <property type="match status" value="1"/>
</dbReference>
<dbReference type="InterPro" id="IPR032353">
    <property type="entry name" value="AZUL"/>
</dbReference>
<dbReference type="InParanoid" id="A0A448YRL0"/>
<proteinExistence type="predicted"/>
<dbReference type="Pfam" id="PF24842">
    <property type="entry name" value="UFD1_N2"/>
    <property type="match status" value="1"/>
</dbReference>
<dbReference type="OrthoDB" id="193703at2759"/>
<dbReference type="InterPro" id="IPR042556">
    <property type="entry name" value="AZUL_sf"/>
</dbReference>
<dbReference type="GO" id="GO:0031593">
    <property type="term" value="F:polyubiquitin modification-dependent protein binding"/>
    <property type="evidence" value="ECO:0007669"/>
    <property type="project" value="TreeGrafter"/>
</dbReference>
<dbReference type="PANTHER" id="PTHR12555:SF15">
    <property type="entry name" value="FUSION DEGRADATION PROTEIN (UFD1), PUTATIVE (AFU_ORTHOLOGUE AFUA_4G04640)-RELATED"/>
    <property type="match status" value="1"/>
</dbReference>
<accession>A0A448YRL0</accession>
<dbReference type="Gene3D" id="6.10.130.10">
    <property type="entry name" value="Ubiquitin-protein ligase E3A, N-terminal zinc-binding domain (AZUL)"/>
    <property type="match status" value="1"/>
</dbReference>
<feature type="domain" description="Ubiquitin-protein ligase E3A N-terminal zinc-binding" evidence="1">
    <location>
        <begin position="459"/>
        <end position="489"/>
    </location>
</feature>